<sequence>MMYWIVFALFCAVETFSDVFLSWFPFYYEFKIIFVLWMLSPMTQGSSFLFKKFVHPQLARREKDIDELIEQARRQGYSTFVDLGNRGIRVIMKSVILGQSKLVDHLRRSYSTSDLSNDGHNLMQRHEAIGDQEDDGEDELDNRLLEDQEELAQRYTLSVSKGRGSTSGMSLTSVKEEEGEDGERVITETYAIPAPPRRQYSLRETKQINTYGTVPRSRTRTTTRKTILPP</sequence>
<dbReference type="EMBL" id="CAJHNH020000913">
    <property type="protein sequence ID" value="CAG5120517.1"/>
    <property type="molecule type" value="Genomic_DNA"/>
</dbReference>
<evidence type="ECO:0000313" key="4">
    <source>
        <dbReference type="Proteomes" id="UP000678393"/>
    </source>
</evidence>
<proteinExistence type="inferred from homology"/>
<comment type="caution">
    <text evidence="3">The sequence shown here is derived from an EMBL/GenBank/DDBJ whole genome shotgun (WGS) entry which is preliminary data.</text>
</comment>
<dbReference type="PANTHER" id="PTHR12300:SF117">
    <property type="entry name" value="LP05237P-RELATED"/>
    <property type="match status" value="1"/>
</dbReference>
<evidence type="ECO:0000256" key="1">
    <source>
        <dbReference type="RuleBase" id="RU362006"/>
    </source>
</evidence>
<dbReference type="Proteomes" id="UP000678393">
    <property type="component" value="Unassembled WGS sequence"/>
</dbReference>
<evidence type="ECO:0000256" key="2">
    <source>
        <dbReference type="SAM" id="MobiDB-lite"/>
    </source>
</evidence>
<dbReference type="GO" id="GO:0071782">
    <property type="term" value="C:endoplasmic reticulum tubular network"/>
    <property type="evidence" value="ECO:0007669"/>
    <property type="project" value="TreeGrafter"/>
</dbReference>
<accession>A0A8S3YTS5</accession>
<organism evidence="3 4">
    <name type="scientific">Candidula unifasciata</name>
    <dbReference type="NCBI Taxonomy" id="100452"/>
    <lineage>
        <taxon>Eukaryota</taxon>
        <taxon>Metazoa</taxon>
        <taxon>Spiralia</taxon>
        <taxon>Lophotrochozoa</taxon>
        <taxon>Mollusca</taxon>
        <taxon>Gastropoda</taxon>
        <taxon>Heterobranchia</taxon>
        <taxon>Euthyneura</taxon>
        <taxon>Panpulmonata</taxon>
        <taxon>Eupulmonata</taxon>
        <taxon>Stylommatophora</taxon>
        <taxon>Helicina</taxon>
        <taxon>Helicoidea</taxon>
        <taxon>Geomitridae</taxon>
        <taxon>Candidula</taxon>
    </lineage>
</organism>
<comment type="similarity">
    <text evidence="1">Belongs to the DP1 family.</text>
</comment>
<dbReference type="AlphaFoldDB" id="A0A8S3YTS5"/>
<feature type="compositionally biased region" description="Polar residues" evidence="2">
    <location>
        <begin position="159"/>
        <end position="173"/>
    </location>
</feature>
<evidence type="ECO:0000313" key="3">
    <source>
        <dbReference type="EMBL" id="CAG5120517.1"/>
    </source>
</evidence>
<gene>
    <name evidence="3" type="ORF">CUNI_LOCUS6075</name>
</gene>
<dbReference type="Pfam" id="PF03134">
    <property type="entry name" value="TB2_DP1_HVA22"/>
    <property type="match status" value="1"/>
</dbReference>
<comment type="subcellular location">
    <subcellularLocation>
        <location evidence="1">Membrane</location>
        <topology evidence="1">Multi-pass membrane protein</topology>
    </subcellularLocation>
</comment>
<reference evidence="3" key="1">
    <citation type="submission" date="2021-04" db="EMBL/GenBank/DDBJ databases">
        <authorList>
            <consortium name="Molecular Ecology Group"/>
        </authorList>
    </citation>
    <scope>NUCLEOTIDE SEQUENCE</scope>
</reference>
<dbReference type="InterPro" id="IPR004345">
    <property type="entry name" value="TB2_DP1_HVA22"/>
</dbReference>
<dbReference type="PANTHER" id="PTHR12300">
    <property type="entry name" value="HVA22-LIKE PROTEINS"/>
    <property type="match status" value="1"/>
</dbReference>
<keyword evidence="4" id="KW-1185">Reference proteome</keyword>
<dbReference type="GO" id="GO:0005881">
    <property type="term" value="C:cytoplasmic microtubule"/>
    <property type="evidence" value="ECO:0007669"/>
    <property type="project" value="TreeGrafter"/>
</dbReference>
<feature type="region of interest" description="Disordered" evidence="2">
    <location>
        <begin position="209"/>
        <end position="230"/>
    </location>
</feature>
<dbReference type="OrthoDB" id="10009287at2759"/>
<dbReference type="GO" id="GO:0005789">
    <property type="term" value="C:endoplasmic reticulum membrane"/>
    <property type="evidence" value="ECO:0007669"/>
    <property type="project" value="TreeGrafter"/>
</dbReference>
<name>A0A8S3YTS5_9EUPU</name>
<protein>
    <recommendedName>
        <fullName evidence="1">Receptor expression-enhancing protein</fullName>
    </recommendedName>
</protein>
<dbReference type="GO" id="GO:0008017">
    <property type="term" value="F:microtubule binding"/>
    <property type="evidence" value="ECO:0007669"/>
    <property type="project" value="TreeGrafter"/>
</dbReference>
<feature type="region of interest" description="Disordered" evidence="2">
    <location>
        <begin position="159"/>
        <end position="182"/>
    </location>
</feature>
<dbReference type="GO" id="GO:0071786">
    <property type="term" value="P:endoplasmic reticulum tubular network organization"/>
    <property type="evidence" value="ECO:0007669"/>
    <property type="project" value="TreeGrafter"/>
</dbReference>